<keyword evidence="3" id="KW-1185">Reference proteome</keyword>
<feature type="compositionally biased region" description="Polar residues" evidence="1">
    <location>
        <begin position="7"/>
        <end position="24"/>
    </location>
</feature>
<dbReference type="HOGENOM" id="CLU_2240812_0_0_1"/>
<dbReference type="AlphaFoldDB" id="A0A0E0AUV6"/>
<dbReference type="Proteomes" id="UP000026961">
    <property type="component" value="Chromosome 8"/>
</dbReference>
<dbReference type="Gramene" id="OGLUM08G14060.1">
    <property type="protein sequence ID" value="OGLUM08G14060.1"/>
    <property type="gene ID" value="OGLUM08G14060"/>
</dbReference>
<name>A0A0E0AUV6_9ORYZ</name>
<reference evidence="2" key="1">
    <citation type="submission" date="2015-04" db="UniProtKB">
        <authorList>
            <consortium name="EnsemblPlants"/>
        </authorList>
    </citation>
    <scope>IDENTIFICATION</scope>
</reference>
<feature type="region of interest" description="Disordered" evidence="1">
    <location>
        <begin position="1"/>
        <end position="45"/>
    </location>
</feature>
<organism evidence="2">
    <name type="scientific">Oryza glumipatula</name>
    <dbReference type="NCBI Taxonomy" id="40148"/>
    <lineage>
        <taxon>Eukaryota</taxon>
        <taxon>Viridiplantae</taxon>
        <taxon>Streptophyta</taxon>
        <taxon>Embryophyta</taxon>
        <taxon>Tracheophyta</taxon>
        <taxon>Spermatophyta</taxon>
        <taxon>Magnoliopsida</taxon>
        <taxon>Liliopsida</taxon>
        <taxon>Poales</taxon>
        <taxon>Poaceae</taxon>
        <taxon>BOP clade</taxon>
        <taxon>Oryzoideae</taxon>
        <taxon>Oryzeae</taxon>
        <taxon>Oryzinae</taxon>
        <taxon>Oryza</taxon>
    </lineage>
</organism>
<protein>
    <submittedName>
        <fullName evidence="2">Uncharacterized protein</fullName>
    </submittedName>
</protein>
<dbReference type="EnsemblPlants" id="OGLUM08G14060.1">
    <property type="protein sequence ID" value="OGLUM08G14060.1"/>
    <property type="gene ID" value="OGLUM08G14060"/>
</dbReference>
<feature type="compositionally biased region" description="Polar residues" evidence="1">
    <location>
        <begin position="33"/>
        <end position="45"/>
    </location>
</feature>
<evidence type="ECO:0000256" key="1">
    <source>
        <dbReference type="SAM" id="MobiDB-lite"/>
    </source>
</evidence>
<sequence>MAGEGSGTTINKVNEQINGPTVNMDSIDDVDTRTNPNTKSEQHQYMKQQSCQNLFDYICDTYHRVESDMEKYKYFTGVIANVGTKNFSPDWPMGVRDVTLLDIWY</sequence>
<evidence type="ECO:0000313" key="2">
    <source>
        <dbReference type="EnsemblPlants" id="OGLUM08G14060.1"/>
    </source>
</evidence>
<accession>A0A0E0AUV6</accession>
<evidence type="ECO:0000313" key="3">
    <source>
        <dbReference type="Proteomes" id="UP000026961"/>
    </source>
</evidence>
<proteinExistence type="predicted"/>
<reference evidence="2" key="2">
    <citation type="submission" date="2018-05" db="EMBL/GenBank/DDBJ databases">
        <title>OgluRS3 (Oryza glumaepatula Reference Sequence Version 3).</title>
        <authorList>
            <person name="Zhang J."/>
            <person name="Kudrna D."/>
            <person name="Lee S."/>
            <person name="Talag J."/>
            <person name="Welchert J."/>
            <person name="Wing R.A."/>
        </authorList>
    </citation>
    <scope>NUCLEOTIDE SEQUENCE [LARGE SCALE GENOMIC DNA]</scope>
</reference>